<feature type="compositionally biased region" description="Gly residues" evidence="6">
    <location>
        <begin position="15"/>
        <end position="29"/>
    </location>
</feature>
<evidence type="ECO:0000256" key="6">
    <source>
        <dbReference type="SAM" id="MobiDB-lite"/>
    </source>
</evidence>
<evidence type="ECO:0000313" key="9">
    <source>
        <dbReference type="EMBL" id="MTB73236.1"/>
    </source>
</evidence>
<dbReference type="PANTHER" id="PTHR31566">
    <property type="entry name" value="CYTOCHROME C BIOGENESIS PROTEIN CCS1, CHLOROPLASTIC"/>
    <property type="match status" value="1"/>
</dbReference>
<keyword evidence="2 7" id="KW-0812">Transmembrane</keyword>
<evidence type="ECO:0000256" key="2">
    <source>
        <dbReference type="ARBA" id="ARBA00022692"/>
    </source>
</evidence>
<dbReference type="EMBL" id="WLVL01000048">
    <property type="protein sequence ID" value="MTB73236.1"/>
    <property type="molecule type" value="Genomic_DNA"/>
</dbReference>
<organism evidence="9 10">
    <name type="scientific">Arsenicicoccus cauae</name>
    <dbReference type="NCBI Taxonomy" id="2663847"/>
    <lineage>
        <taxon>Bacteria</taxon>
        <taxon>Bacillati</taxon>
        <taxon>Actinomycetota</taxon>
        <taxon>Actinomycetes</taxon>
        <taxon>Micrococcales</taxon>
        <taxon>Intrasporangiaceae</taxon>
        <taxon>Arsenicicoccus</taxon>
    </lineage>
</organism>
<dbReference type="RefSeq" id="WP_154594489.1">
    <property type="nucleotide sequence ID" value="NZ_CP171001.1"/>
</dbReference>
<feature type="transmembrane region" description="Helical" evidence="7">
    <location>
        <begin position="110"/>
        <end position="131"/>
    </location>
</feature>
<dbReference type="GO" id="GO:0017004">
    <property type="term" value="P:cytochrome complex assembly"/>
    <property type="evidence" value="ECO:0007669"/>
    <property type="project" value="UniProtKB-KW"/>
</dbReference>
<evidence type="ECO:0000256" key="7">
    <source>
        <dbReference type="SAM" id="Phobius"/>
    </source>
</evidence>
<reference evidence="9 10" key="1">
    <citation type="submission" date="2019-11" db="EMBL/GenBank/DDBJ databases">
        <title>Whole genome sequencing identifies a novel species of the genus Arsenicicoccus isolated from human blood.</title>
        <authorList>
            <person name="Jeong J.H."/>
            <person name="Kweon O.J."/>
            <person name="Kim H.R."/>
            <person name="Kim T.-H."/>
            <person name="Ha S.-M."/>
            <person name="Lee M.-K."/>
        </authorList>
    </citation>
    <scope>NUCLEOTIDE SEQUENCE [LARGE SCALE GENOMIC DNA]</scope>
    <source>
        <strain evidence="9 10">MKL-02</strain>
    </source>
</reference>
<evidence type="ECO:0000256" key="3">
    <source>
        <dbReference type="ARBA" id="ARBA00022748"/>
    </source>
</evidence>
<evidence type="ECO:0000256" key="4">
    <source>
        <dbReference type="ARBA" id="ARBA00022989"/>
    </source>
</evidence>
<dbReference type="AlphaFoldDB" id="A0A6I3J1F1"/>
<dbReference type="Pfam" id="PF05140">
    <property type="entry name" value="ResB"/>
    <property type="match status" value="1"/>
</dbReference>
<name>A0A6I3J1F1_9MICO</name>
<dbReference type="GO" id="GO:0016020">
    <property type="term" value="C:membrane"/>
    <property type="evidence" value="ECO:0007669"/>
    <property type="project" value="UniProtKB-SubCell"/>
</dbReference>
<feature type="region of interest" description="Disordered" evidence="6">
    <location>
        <begin position="1"/>
        <end position="29"/>
    </location>
</feature>
<evidence type="ECO:0000259" key="8">
    <source>
        <dbReference type="Pfam" id="PF05140"/>
    </source>
</evidence>
<dbReference type="PANTHER" id="PTHR31566:SF0">
    <property type="entry name" value="CYTOCHROME C BIOGENESIS PROTEIN CCS1, CHLOROPLASTIC"/>
    <property type="match status" value="1"/>
</dbReference>
<sequence length="570" mass="61638">MPSSPSRSRDAGARSGAGVGAGAGTGDGSGHGAHVIQPRLGPLGWLRWAWRQLTSMRTALLLLLLLALAAVPGSVFPQRDIDPVKTRGYLERHKTLGPWMDRVGLFDVYASPWFAAIYLLLFISLVGCVVPRLRILWRELRAAPPRAPSRLARMPEHRVVELGDVEPARALEAAREVLRSRRYRVRAAEAAAPGAAGRAAYGSVSGERGYLREVGNLVFHVALLVVIVGVALGHLLGWRVDAIVPEGETFANTTSQHDTFTKGPWVDEESLPPFTVRVDQVRVAFETTLKGKQFGQPRSFEADVTTRDAPGAPERRQRLEVNEPLGFGQSSVYLLGNGYAPVITVKDAQGRQVYKQATVFRPQDNNYTSTGAVKVAALPAGKQLGFLGLFAPTISDEALRAMPQSDFPAPVAPGLLLELWEGDLFPGGRPQSVYTLDTSAMKQPTTESGLPVRIALRPGETRALPGGRGSVTFEGVQRFAGLSVRYDPGKPVALLGAVLVLVGLVLSLVVRRRRAFVRVGERDGRTLLEVAGLAKNDDPRLGEAVDDLTEQLCERLGLTPPARPTKENAR</sequence>
<comment type="subcellular location">
    <subcellularLocation>
        <location evidence="1">Membrane</location>
        <topology evidence="1">Multi-pass membrane protein</topology>
    </subcellularLocation>
</comment>
<gene>
    <name evidence="9" type="ORF">GGG17_14940</name>
</gene>
<accession>A0A6I3J1F1</accession>
<keyword evidence="10" id="KW-1185">Reference proteome</keyword>
<keyword evidence="5 7" id="KW-0472">Membrane</keyword>
<proteinExistence type="predicted"/>
<feature type="transmembrane region" description="Helical" evidence="7">
    <location>
        <begin position="59"/>
        <end position="76"/>
    </location>
</feature>
<feature type="domain" description="ResB-like" evidence="8">
    <location>
        <begin position="56"/>
        <end position="545"/>
    </location>
</feature>
<feature type="transmembrane region" description="Helical" evidence="7">
    <location>
        <begin position="492"/>
        <end position="510"/>
    </location>
</feature>
<dbReference type="InterPro" id="IPR007816">
    <property type="entry name" value="ResB-like_domain"/>
</dbReference>
<evidence type="ECO:0000256" key="5">
    <source>
        <dbReference type="ARBA" id="ARBA00023136"/>
    </source>
</evidence>
<dbReference type="InterPro" id="IPR023494">
    <property type="entry name" value="Cyt_c_bgen_Ccs1/CcsB/ResB"/>
</dbReference>
<feature type="transmembrane region" description="Helical" evidence="7">
    <location>
        <begin position="217"/>
        <end position="238"/>
    </location>
</feature>
<evidence type="ECO:0000256" key="1">
    <source>
        <dbReference type="ARBA" id="ARBA00004141"/>
    </source>
</evidence>
<protein>
    <submittedName>
        <fullName evidence="9">Cytochrome c biogenesis protein ResB</fullName>
    </submittedName>
</protein>
<evidence type="ECO:0000313" key="10">
    <source>
        <dbReference type="Proteomes" id="UP000431092"/>
    </source>
</evidence>
<keyword evidence="3" id="KW-0201">Cytochrome c-type biogenesis</keyword>
<comment type="caution">
    <text evidence="9">The sequence shown here is derived from an EMBL/GenBank/DDBJ whole genome shotgun (WGS) entry which is preliminary data.</text>
</comment>
<keyword evidence="4 7" id="KW-1133">Transmembrane helix</keyword>
<dbReference type="Proteomes" id="UP000431092">
    <property type="component" value="Unassembled WGS sequence"/>
</dbReference>